<evidence type="ECO:0000259" key="11">
    <source>
        <dbReference type="PROSITE" id="PS51713"/>
    </source>
</evidence>
<dbReference type="NCBIfam" id="NF000908">
    <property type="entry name" value="PRK00089.1"/>
    <property type="match status" value="1"/>
</dbReference>
<dbReference type="SUPFAM" id="SSF54814">
    <property type="entry name" value="Prokaryotic type KH domain (KH-domain type II)"/>
    <property type="match status" value="1"/>
</dbReference>
<reference evidence="12 13" key="1">
    <citation type="submission" date="2017-06" db="EMBL/GenBank/DDBJ databases">
        <authorList>
            <person name="Kim H.J."/>
            <person name="Triplett B.A."/>
        </authorList>
    </citation>
    <scope>NUCLEOTIDE SEQUENCE [LARGE SCALE GENOMIC DNA]</scope>
    <source>
        <strain evidence="12 13">DSM 19307</strain>
    </source>
</reference>
<dbReference type="GO" id="GO:0005829">
    <property type="term" value="C:cytosol"/>
    <property type="evidence" value="ECO:0007669"/>
    <property type="project" value="TreeGrafter"/>
</dbReference>
<dbReference type="InterPro" id="IPR009019">
    <property type="entry name" value="KH_sf_prok-type"/>
</dbReference>
<dbReference type="Gene3D" id="3.30.300.20">
    <property type="match status" value="1"/>
</dbReference>
<evidence type="ECO:0000256" key="4">
    <source>
        <dbReference type="ARBA" id="ARBA00022741"/>
    </source>
</evidence>
<dbReference type="GO" id="GO:0000028">
    <property type="term" value="P:ribosomal small subunit assembly"/>
    <property type="evidence" value="ECO:0007669"/>
    <property type="project" value="TreeGrafter"/>
</dbReference>
<sequence length="294" mass="33959">MEETKEFKSGFVNIIGRPNVGKSTLLNALMNEKIAITSSKAQTTRHRMFGILNDDSYQIVFSDTPGAIDPAYKLQEKMMGYVRTALDDADVILFMVALEDKNEYPELIDMALRAQAPVVFLINKTDQNKGSQTFDKTAYWKELYPELEVMSISALDQHGTNELLNRILELLPNHPAYFPEDEITDKSERFICAEIIREKIFMNYQQEIPYSSEVVVTSFKEEEKIIHIDAEIFVERDSQKGIIIGKKAESIKKVGMEARKDMESFFGKKIHLQTFVKVEKDWRKDDRKLSRFGY</sequence>
<organism evidence="12 13">
    <name type="scientific">Ekhidna lutea</name>
    <dbReference type="NCBI Taxonomy" id="447679"/>
    <lineage>
        <taxon>Bacteria</taxon>
        <taxon>Pseudomonadati</taxon>
        <taxon>Bacteroidota</taxon>
        <taxon>Cytophagia</taxon>
        <taxon>Cytophagales</taxon>
        <taxon>Reichenbachiellaceae</taxon>
        <taxon>Ekhidna</taxon>
    </lineage>
</organism>
<feature type="binding site" evidence="7">
    <location>
        <begin position="16"/>
        <end position="23"/>
    </location>
    <ligand>
        <name>GTP</name>
        <dbReference type="ChEBI" id="CHEBI:37565"/>
    </ligand>
</feature>
<feature type="binding site" evidence="7">
    <location>
        <begin position="123"/>
        <end position="126"/>
    </location>
    <ligand>
        <name>GTP</name>
        <dbReference type="ChEBI" id="CHEBI:37565"/>
    </ligand>
</feature>
<evidence type="ECO:0000259" key="10">
    <source>
        <dbReference type="PROSITE" id="PS50823"/>
    </source>
</evidence>
<dbReference type="InterPro" id="IPR015946">
    <property type="entry name" value="KH_dom-like_a/b"/>
</dbReference>
<evidence type="ECO:0000256" key="2">
    <source>
        <dbReference type="ARBA" id="ARBA00020484"/>
    </source>
</evidence>
<dbReference type="PROSITE" id="PS51713">
    <property type="entry name" value="G_ERA"/>
    <property type="match status" value="1"/>
</dbReference>
<dbReference type="InterPro" id="IPR005225">
    <property type="entry name" value="Small_GTP-bd"/>
</dbReference>
<keyword evidence="6 7" id="KW-0342">GTP-binding</keyword>
<evidence type="ECO:0000256" key="9">
    <source>
        <dbReference type="RuleBase" id="RU003761"/>
    </source>
</evidence>
<dbReference type="InterPro" id="IPR030388">
    <property type="entry name" value="G_ERA_dom"/>
</dbReference>
<name>A0A239JZD9_EKHLU</name>
<dbReference type="HAMAP" id="MF_00367">
    <property type="entry name" value="GTPase_Era"/>
    <property type="match status" value="1"/>
</dbReference>
<feature type="region of interest" description="G1" evidence="8">
    <location>
        <begin position="16"/>
        <end position="23"/>
    </location>
</feature>
<keyword evidence="5 7" id="KW-0694">RNA-binding</keyword>
<dbReference type="InterPro" id="IPR006073">
    <property type="entry name" value="GTP-bd"/>
</dbReference>
<evidence type="ECO:0000256" key="8">
    <source>
        <dbReference type="PROSITE-ProRule" id="PRU01050"/>
    </source>
</evidence>
<comment type="subunit">
    <text evidence="7">Monomer.</text>
</comment>
<dbReference type="OrthoDB" id="9805918at2"/>
<dbReference type="PRINTS" id="PR00326">
    <property type="entry name" value="GTP1OBG"/>
</dbReference>
<dbReference type="EMBL" id="FZPD01000004">
    <property type="protein sequence ID" value="SNT11170.1"/>
    <property type="molecule type" value="Genomic_DNA"/>
</dbReference>
<dbReference type="GO" id="GO:0003924">
    <property type="term" value="F:GTPase activity"/>
    <property type="evidence" value="ECO:0007669"/>
    <property type="project" value="UniProtKB-UniRule"/>
</dbReference>
<keyword evidence="7" id="KW-0699">rRNA-binding</keyword>
<dbReference type="CDD" id="cd22534">
    <property type="entry name" value="KH-II_Era"/>
    <property type="match status" value="1"/>
</dbReference>
<dbReference type="SUPFAM" id="SSF52540">
    <property type="entry name" value="P-loop containing nucleoside triphosphate hydrolases"/>
    <property type="match status" value="1"/>
</dbReference>
<proteinExistence type="inferred from homology"/>
<feature type="region of interest" description="G3" evidence="8">
    <location>
        <begin position="63"/>
        <end position="66"/>
    </location>
</feature>
<keyword evidence="3 7" id="KW-0690">Ribosome biogenesis</keyword>
<evidence type="ECO:0000256" key="1">
    <source>
        <dbReference type="ARBA" id="ARBA00007921"/>
    </source>
</evidence>
<dbReference type="FunFam" id="3.30.300.20:FF:000003">
    <property type="entry name" value="GTPase Era"/>
    <property type="match status" value="1"/>
</dbReference>
<keyword evidence="7" id="KW-0963">Cytoplasm</keyword>
<accession>A0A239JZD9</accession>
<evidence type="ECO:0000256" key="6">
    <source>
        <dbReference type="ARBA" id="ARBA00023134"/>
    </source>
</evidence>
<dbReference type="GO" id="GO:0005525">
    <property type="term" value="F:GTP binding"/>
    <property type="evidence" value="ECO:0007669"/>
    <property type="project" value="UniProtKB-UniRule"/>
</dbReference>
<dbReference type="Pfam" id="PF01926">
    <property type="entry name" value="MMR_HSR1"/>
    <property type="match status" value="1"/>
</dbReference>
<feature type="domain" description="Era-type G" evidence="11">
    <location>
        <begin position="8"/>
        <end position="173"/>
    </location>
</feature>
<dbReference type="Gene3D" id="3.40.50.300">
    <property type="entry name" value="P-loop containing nucleotide triphosphate hydrolases"/>
    <property type="match status" value="1"/>
</dbReference>
<feature type="region of interest" description="G4" evidence="8">
    <location>
        <begin position="123"/>
        <end position="126"/>
    </location>
</feature>
<dbReference type="Proteomes" id="UP000198393">
    <property type="component" value="Unassembled WGS sequence"/>
</dbReference>
<keyword evidence="7" id="KW-1003">Cell membrane</keyword>
<dbReference type="InterPro" id="IPR004044">
    <property type="entry name" value="KH_dom_type_2"/>
</dbReference>
<feature type="binding site" evidence="7">
    <location>
        <begin position="63"/>
        <end position="67"/>
    </location>
    <ligand>
        <name>GTP</name>
        <dbReference type="ChEBI" id="CHEBI:37565"/>
    </ligand>
</feature>
<evidence type="ECO:0000313" key="13">
    <source>
        <dbReference type="Proteomes" id="UP000198393"/>
    </source>
</evidence>
<feature type="domain" description="KH type-2" evidence="10">
    <location>
        <begin position="204"/>
        <end position="280"/>
    </location>
</feature>
<evidence type="ECO:0000256" key="5">
    <source>
        <dbReference type="ARBA" id="ARBA00022884"/>
    </source>
</evidence>
<dbReference type="PROSITE" id="PS50823">
    <property type="entry name" value="KH_TYPE_2"/>
    <property type="match status" value="1"/>
</dbReference>
<evidence type="ECO:0000256" key="3">
    <source>
        <dbReference type="ARBA" id="ARBA00022517"/>
    </source>
</evidence>
<gene>
    <name evidence="7" type="primary">era</name>
    <name evidence="12" type="ORF">SAMN05421640_2328</name>
</gene>
<dbReference type="NCBIfam" id="TIGR00231">
    <property type="entry name" value="small_GTP"/>
    <property type="match status" value="1"/>
</dbReference>
<dbReference type="GO" id="GO:0070181">
    <property type="term" value="F:small ribosomal subunit rRNA binding"/>
    <property type="evidence" value="ECO:0007669"/>
    <property type="project" value="UniProtKB-UniRule"/>
</dbReference>
<comment type="subcellular location">
    <subcellularLocation>
        <location evidence="7">Cytoplasm</location>
    </subcellularLocation>
    <subcellularLocation>
        <location evidence="7">Cell membrane</location>
        <topology evidence="7">Peripheral membrane protein</topology>
    </subcellularLocation>
</comment>
<dbReference type="GO" id="GO:0043024">
    <property type="term" value="F:ribosomal small subunit binding"/>
    <property type="evidence" value="ECO:0007669"/>
    <property type="project" value="TreeGrafter"/>
</dbReference>
<dbReference type="PANTHER" id="PTHR42698:SF1">
    <property type="entry name" value="GTPASE ERA, MITOCHONDRIAL"/>
    <property type="match status" value="1"/>
</dbReference>
<dbReference type="InterPro" id="IPR005662">
    <property type="entry name" value="GTPase_Era-like"/>
</dbReference>
<keyword evidence="7" id="KW-0472">Membrane</keyword>
<dbReference type="Pfam" id="PF07650">
    <property type="entry name" value="KH_2"/>
    <property type="match status" value="1"/>
</dbReference>
<dbReference type="RefSeq" id="WP_089357048.1">
    <property type="nucleotide sequence ID" value="NZ_FZPD01000004.1"/>
</dbReference>
<comment type="similarity">
    <text evidence="1 7 8 9">Belongs to the TRAFAC class TrmE-Era-EngA-EngB-Septin-like GTPase superfamily. Era GTPase family.</text>
</comment>
<dbReference type="GO" id="GO:0005886">
    <property type="term" value="C:plasma membrane"/>
    <property type="evidence" value="ECO:0007669"/>
    <property type="project" value="UniProtKB-SubCell"/>
</dbReference>
<evidence type="ECO:0000256" key="7">
    <source>
        <dbReference type="HAMAP-Rule" id="MF_00367"/>
    </source>
</evidence>
<comment type="function">
    <text evidence="7">An essential GTPase that binds both GDP and GTP, with rapid nucleotide exchange. Plays a role in 16S rRNA processing and 30S ribosomal subunit biogenesis and possibly also in cell cycle regulation and energy metabolism.</text>
</comment>
<evidence type="ECO:0000313" key="12">
    <source>
        <dbReference type="EMBL" id="SNT11170.1"/>
    </source>
</evidence>
<keyword evidence="4 7" id="KW-0547">Nucleotide-binding</keyword>
<dbReference type="NCBIfam" id="TIGR00436">
    <property type="entry name" value="era"/>
    <property type="match status" value="1"/>
</dbReference>
<keyword evidence="13" id="KW-1185">Reference proteome</keyword>
<protein>
    <recommendedName>
        <fullName evidence="2 7">GTPase Era</fullName>
    </recommendedName>
</protein>
<feature type="region of interest" description="G2" evidence="8">
    <location>
        <begin position="42"/>
        <end position="46"/>
    </location>
</feature>
<dbReference type="AlphaFoldDB" id="A0A239JZD9"/>
<dbReference type="InterPro" id="IPR027417">
    <property type="entry name" value="P-loop_NTPase"/>
</dbReference>
<dbReference type="CDD" id="cd04163">
    <property type="entry name" value="Era"/>
    <property type="match status" value="1"/>
</dbReference>
<dbReference type="PANTHER" id="PTHR42698">
    <property type="entry name" value="GTPASE ERA"/>
    <property type="match status" value="1"/>
</dbReference>
<feature type="region of interest" description="G5" evidence="8">
    <location>
        <begin position="152"/>
        <end position="154"/>
    </location>
</feature>